<organism evidence="1">
    <name type="scientific">Siphoviridae sp. ctnjE5</name>
    <dbReference type="NCBI Taxonomy" id="2826456"/>
    <lineage>
        <taxon>Viruses</taxon>
        <taxon>Duplodnaviria</taxon>
        <taxon>Heunggongvirae</taxon>
        <taxon>Uroviricota</taxon>
        <taxon>Caudoviricetes</taxon>
    </lineage>
</organism>
<reference evidence="1" key="1">
    <citation type="journal article" date="2021" name="Proc. Natl. Acad. Sci. U.S.A.">
        <title>A Catalog of Tens of Thousands of Viruses from Human Metagenomes Reveals Hidden Associations with Chronic Diseases.</title>
        <authorList>
            <person name="Tisza M.J."/>
            <person name="Buck C.B."/>
        </authorList>
    </citation>
    <scope>NUCLEOTIDE SEQUENCE</scope>
    <source>
        <strain evidence="1">CtnjE5</strain>
    </source>
</reference>
<proteinExistence type="predicted"/>
<protein>
    <submittedName>
        <fullName evidence="1">Uncharacterized protein</fullName>
    </submittedName>
</protein>
<dbReference type="EMBL" id="BK015159">
    <property type="protein sequence ID" value="DAD93432.1"/>
    <property type="molecule type" value="Genomic_DNA"/>
</dbReference>
<name>A0A8S5NGU3_9CAUD</name>
<evidence type="ECO:0000313" key="1">
    <source>
        <dbReference type="EMBL" id="DAD93432.1"/>
    </source>
</evidence>
<sequence>MRRLQFSFNSLHWRVSLQLPDLWTRSIFF</sequence>
<accession>A0A8S5NGU3</accession>